<evidence type="ECO:0000313" key="15">
    <source>
        <dbReference type="EMBL" id="TYT63347.1"/>
    </source>
</evidence>
<dbReference type="Gene3D" id="1.20.1090.10">
    <property type="entry name" value="Dehydroquinate synthase-like - alpha domain"/>
    <property type="match status" value="1"/>
</dbReference>
<dbReference type="Proteomes" id="UP000324104">
    <property type="component" value="Unassembled WGS sequence"/>
</dbReference>
<keyword evidence="4 11" id="KW-0862">Zinc</keyword>
<dbReference type="HAMAP" id="MF_00497_A">
    <property type="entry name" value="G1P_dehydrogenase_A"/>
    <property type="match status" value="1"/>
</dbReference>
<dbReference type="AlphaFoldDB" id="A0A5D5AQR2"/>
<feature type="binding site" evidence="12">
    <location>
        <position position="252"/>
    </location>
    <ligand>
        <name>glycerol</name>
        <dbReference type="ChEBI" id="CHEBI:17754"/>
    </ligand>
</feature>
<dbReference type="InterPro" id="IPR016205">
    <property type="entry name" value="Glycerol_DH"/>
</dbReference>
<keyword evidence="1 11" id="KW-0963">Cytoplasm</keyword>
<evidence type="ECO:0000256" key="10">
    <source>
        <dbReference type="ARBA" id="ARBA00023264"/>
    </source>
</evidence>
<evidence type="ECO:0000256" key="5">
    <source>
        <dbReference type="ARBA" id="ARBA00022857"/>
    </source>
</evidence>
<sequence length="353" mass="37439">MFEKSKWIRLPRNVVVGHGVRSAVVDTVDDLHLQGRPLFVTSPTPRNVVTDSVASDFEAAGMDPVTVTVESATFDSVETVIETAEREDVSYLVGVGGGKAIDIAKMASEHLGIGFLSVPTAASHDGIVSNRGSVPDGNTRHSVAAEPPLGVVADTEILADAPWELTTAGCADIISNYTAVMDWRLARRLKDVEYSEYAAALSEMTAEILVDNADLVRPGLEESAWIVTKALVSSGVAMSIAGSSRPASGAEHLFSHQLDRLAPDAALHGHQVGVGSIMTAYLHGGERGFWRDIRDALSSIDAPTTAAELGIDDDTVIEALTSCHEIRDRYTILGDGMNEHAAREVATKTGVIG</sequence>
<comment type="cofactor">
    <cofactor evidence="11 12">
        <name>Zn(2+)</name>
        <dbReference type="ChEBI" id="CHEBI:29105"/>
    </cofactor>
    <text evidence="11 12">Binds 1 zinc ion per subunit.</text>
</comment>
<feature type="binding site" evidence="11">
    <location>
        <position position="172"/>
    </location>
    <ligand>
        <name>substrate</name>
    </ligand>
</feature>
<dbReference type="CDD" id="cd08173">
    <property type="entry name" value="Gro1PDH"/>
    <property type="match status" value="1"/>
</dbReference>
<evidence type="ECO:0000256" key="9">
    <source>
        <dbReference type="ARBA" id="ARBA00023209"/>
    </source>
</evidence>
<gene>
    <name evidence="11" type="primary">egsA</name>
    <name evidence="15" type="ORF">FYC77_04560</name>
</gene>
<keyword evidence="7 11" id="KW-0520">NAD</keyword>
<proteinExistence type="inferred from homology"/>
<dbReference type="UniPathway" id="UPA00940"/>
<keyword evidence="10 11" id="KW-1208">Phospholipid metabolism</keyword>
<dbReference type="NCBIfam" id="NF002022">
    <property type="entry name" value="PRK00843.1"/>
    <property type="match status" value="1"/>
</dbReference>
<feature type="binding site" evidence="11">
    <location>
        <position position="252"/>
    </location>
    <ligand>
        <name>Zn(2+)</name>
        <dbReference type="ChEBI" id="CHEBI:29105"/>
        <note>catalytic</note>
    </ligand>
</feature>
<dbReference type="RefSeq" id="WP_149080323.1">
    <property type="nucleotide sequence ID" value="NZ_VTAW01000003.1"/>
</dbReference>
<dbReference type="GO" id="GO:0046872">
    <property type="term" value="F:metal ion binding"/>
    <property type="evidence" value="ECO:0007669"/>
    <property type="project" value="UniProtKB-KW"/>
</dbReference>
<organism evidence="15 16">
    <name type="scientific">Natrialba swarupiae</name>
    <dbReference type="NCBI Taxonomy" id="2448032"/>
    <lineage>
        <taxon>Archaea</taxon>
        <taxon>Methanobacteriati</taxon>
        <taxon>Methanobacteriota</taxon>
        <taxon>Stenosarchaea group</taxon>
        <taxon>Halobacteria</taxon>
        <taxon>Halobacteriales</taxon>
        <taxon>Natrialbaceae</taxon>
        <taxon>Natrialba</taxon>
    </lineage>
</organism>
<name>A0A5D5AQR2_9EURY</name>
<dbReference type="EC" id="1.1.1.261" evidence="11"/>
<feature type="binding site" evidence="11">
    <location>
        <position position="125"/>
    </location>
    <ligand>
        <name>substrate</name>
    </ligand>
</feature>
<dbReference type="PANTHER" id="PTHR43616">
    <property type="entry name" value="GLYCEROL DEHYDROGENASE"/>
    <property type="match status" value="1"/>
</dbReference>
<evidence type="ECO:0000256" key="11">
    <source>
        <dbReference type="HAMAP-Rule" id="MF_00497"/>
    </source>
</evidence>
<dbReference type="GO" id="GO:0006650">
    <property type="term" value="P:glycerophospholipid metabolic process"/>
    <property type="evidence" value="ECO:0007669"/>
    <property type="project" value="UniProtKB-UniRule"/>
</dbReference>
<evidence type="ECO:0000256" key="8">
    <source>
        <dbReference type="ARBA" id="ARBA00023098"/>
    </source>
</evidence>
<feature type="binding site" evidence="11">
    <location>
        <position position="172"/>
    </location>
    <ligand>
        <name>Zn(2+)</name>
        <dbReference type="ChEBI" id="CHEBI:29105"/>
        <note>catalytic</note>
    </ligand>
</feature>
<keyword evidence="5 11" id="KW-0521">NADP</keyword>
<keyword evidence="9 11" id="KW-0594">Phospholipid biosynthesis</keyword>
<evidence type="ECO:0000256" key="7">
    <source>
        <dbReference type="ARBA" id="ARBA00023027"/>
    </source>
</evidence>
<feature type="binding site" evidence="11 14">
    <location>
        <position position="129"/>
    </location>
    <ligand>
        <name>NAD(+)</name>
        <dbReference type="ChEBI" id="CHEBI:57540"/>
    </ligand>
</feature>
<feature type="binding site" evidence="11 14">
    <location>
        <begin position="98"/>
        <end position="102"/>
    </location>
    <ligand>
        <name>NAD(+)</name>
        <dbReference type="ChEBI" id="CHEBI:57540"/>
    </ligand>
</feature>
<evidence type="ECO:0000256" key="14">
    <source>
        <dbReference type="PIRSR" id="PIRSR000112-3"/>
    </source>
</evidence>
<evidence type="ECO:0000256" key="4">
    <source>
        <dbReference type="ARBA" id="ARBA00022833"/>
    </source>
</evidence>
<evidence type="ECO:0000256" key="6">
    <source>
        <dbReference type="ARBA" id="ARBA00023002"/>
    </source>
</evidence>
<accession>A0A5D5AQR2</accession>
<feature type="binding site" evidence="11">
    <location>
        <position position="256"/>
    </location>
    <ligand>
        <name>substrate</name>
    </ligand>
</feature>
<keyword evidence="2 11" id="KW-0444">Lipid biosynthesis</keyword>
<dbReference type="GO" id="GO:0106357">
    <property type="term" value="F:glycerol-1-phosphate dehydrogenase (NAD+) activity"/>
    <property type="evidence" value="ECO:0007669"/>
    <property type="project" value="RHEA"/>
</dbReference>
<dbReference type="GO" id="GO:0106358">
    <property type="term" value="F:glycerol-1-phosphate dehydrogenase (NADP+) activity"/>
    <property type="evidence" value="ECO:0007669"/>
    <property type="project" value="RHEA"/>
</dbReference>
<feature type="binding site" evidence="13">
    <location>
        <position position="125"/>
    </location>
    <ligand>
        <name>glycerol</name>
        <dbReference type="ChEBI" id="CHEBI:17754"/>
    </ligand>
</feature>
<evidence type="ECO:0000256" key="2">
    <source>
        <dbReference type="ARBA" id="ARBA00022516"/>
    </source>
</evidence>
<comment type="catalytic activity">
    <reaction evidence="11">
        <text>sn-glycerol 1-phosphate + NAD(+) = dihydroxyacetone phosphate + NADH + H(+)</text>
        <dbReference type="Rhea" id="RHEA:21412"/>
        <dbReference type="ChEBI" id="CHEBI:15378"/>
        <dbReference type="ChEBI" id="CHEBI:57540"/>
        <dbReference type="ChEBI" id="CHEBI:57642"/>
        <dbReference type="ChEBI" id="CHEBI:57685"/>
        <dbReference type="ChEBI" id="CHEBI:57945"/>
        <dbReference type="EC" id="1.1.1.261"/>
    </reaction>
</comment>
<dbReference type="SUPFAM" id="SSF56796">
    <property type="entry name" value="Dehydroquinate synthase-like"/>
    <property type="match status" value="1"/>
</dbReference>
<keyword evidence="8 11" id="KW-0443">Lipid metabolism</keyword>
<keyword evidence="6 11" id="KW-0560">Oxidoreductase</keyword>
<keyword evidence="3 11" id="KW-0479">Metal-binding</keyword>
<protein>
    <recommendedName>
        <fullName evidence="11">Glycerol-1-phosphate dehydrogenase [NAD(P)+]</fullName>
        <shortName evidence="11">G1P dehydrogenase</shortName>
        <shortName evidence="11">G1PDH</shortName>
        <ecNumber evidence="11">1.1.1.261</ecNumber>
    </recommendedName>
    <alternativeName>
        <fullName evidence="11">Enantiomeric glycerophosphate synthase</fullName>
    </alternativeName>
    <alternativeName>
        <fullName evidence="11">sn-glycerol-1-phosphate dehydrogenase</fullName>
    </alternativeName>
</protein>
<feature type="binding site" evidence="12">
    <location>
        <position position="268"/>
    </location>
    <ligand>
        <name>glycerol</name>
        <dbReference type="ChEBI" id="CHEBI:17754"/>
    </ligand>
</feature>
<comment type="catalytic activity">
    <reaction evidence="11">
        <text>sn-glycerol 1-phosphate + NADP(+) = dihydroxyacetone phosphate + NADPH + H(+)</text>
        <dbReference type="Rhea" id="RHEA:21416"/>
        <dbReference type="ChEBI" id="CHEBI:15378"/>
        <dbReference type="ChEBI" id="CHEBI:57642"/>
        <dbReference type="ChEBI" id="CHEBI:57685"/>
        <dbReference type="ChEBI" id="CHEBI:57783"/>
        <dbReference type="ChEBI" id="CHEBI:58349"/>
        <dbReference type="EC" id="1.1.1.261"/>
    </reaction>
</comment>
<feature type="binding site" evidence="11 14">
    <location>
        <begin position="120"/>
        <end position="123"/>
    </location>
    <ligand>
        <name>NAD(+)</name>
        <dbReference type="ChEBI" id="CHEBI:57540"/>
    </ligand>
</feature>
<dbReference type="PIRSF" id="PIRSF000112">
    <property type="entry name" value="Glycerol_dehydrogenase"/>
    <property type="match status" value="1"/>
</dbReference>
<comment type="caution">
    <text evidence="15">The sequence shown here is derived from an EMBL/GenBank/DDBJ whole genome shotgun (WGS) entry which is preliminary data.</text>
</comment>
<evidence type="ECO:0000313" key="16">
    <source>
        <dbReference type="Proteomes" id="UP000324104"/>
    </source>
</evidence>
<dbReference type="PANTHER" id="PTHR43616:SF5">
    <property type="entry name" value="GLYCEROL DEHYDROGENASE 1"/>
    <property type="match status" value="1"/>
</dbReference>
<evidence type="ECO:0000256" key="3">
    <source>
        <dbReference type="ARBA" id="ARBA00022723"/>
    </source>
</evidence>
<dbReference type="EMBL" id="VTAW01000003">
    <property type="protein sequence ID" value="TYT63347.1"/>
    <property type="molecule type" value="Genomic_DNA"/>
</dbReference>
<comment type="pathway">
    <text evidence="11">Membrane lipid metabolism; glycerophospholipid metabolism.</text>
</comment>
<dbReference type="InterPro" id="IPR032837">
    <property type="entry name" value="G1PDH"/>
</dbReference>
<evidence type="ECO:0000256" key="12">
    <source>
        <dbReference type="PIRSR" id="PIRSR000112-1"/>
    </source>
</evidence>
<dbReference type="Pfam" id="PF13685">
    <property type="entry name" value="Fe-ADH_2"/>
    <property type="match status" value="1"/>
</dbReference>
<evidence type="ECO:0000256" key="1">
    <source>
        <dbReference type="ARBA" id="ARBA00022490"/>
    </source>
</evidence>
<feature type="binding site" evidence="11">
    <location>
        <position position="268"/>
    </location>
    <ligand>
        <name>Zn(2+)</name>
        <dbReference type="ChEBI" id="CHEBI:29105"/>
        <note>catalytic</note>
    </ligand>
</feature>
<reference evidence="15 16" key="1">
    <citation type="submission" date="2019-08" db="EMBL/GenBank/DDBJ databases">
        <title>Archaea genome.</title>
        <authorList>
            <person name="Kajale S."/>
            <person name="Shouche Y."/>
            <person name="Deshpande N."/>
            <person name="Sharma A."/>
        </authorList>
    </citation>
    <scope>NUCLEOTIDE SEQUENCE [LARGE SCALE GENOMIC DNA]</scope>
    <source>
        <strain evidence="15 16">ESP3B_9</strain>
    </source>
</reference>
<dbReference type="GO" id="GO:0008654">
    <property type="term" value="P:phospholipid biosynthetic process"/>
    <property type="evidence" value="ECO:0007669"/>
    <property type="project" value="UniProtKB-KW"/>
</dbReference>
<comment type="similarity">
    <text evidence="11">Belongs to the glycerol-1-phosphate dehydrogenase family.</text>
</comment>
<comment type="subcellular location">
    <subcellularLocation>
        <location evidence="11">Cytoplasm</location>
    </subcellularLocation>
</comment>
<feature type="binding site" evidence="12">
    <location>
        <position position="172"/>
    </location>
    <ligand>
        <name>glycerol</name>
        <dbReference type="ChEBI" id="CHEBI:17754"/>
    </ligand>
</feature>
<dbReference type="GO" id="GO:0005737">
    <property type="term" value="C:cytoplasm"/>
    <property type="evidence" value="ECO:0007669"/>
    <property type="project" value="UniProtKB-SubCell"/>
</dbReference>
<dbReference type="Gene3D" id="3.40.50.1970">
    <property type="match status" value="1"/>
</dbReference>
<keyword evidence="16" id="KW-1185">Reference proteome</keyword>
<dbReference type="InterPro" id="IPR023002">
    <property type="entry name" value="G1P_dehydrogenase_arc"/>
</dbReference>
<evidence type="ECO:0000256" key="13">
    <source>
        <dbReference type="PIRSR" id="PIRSR000112-2"/>
    </source>
</evidence>
<comment type="function">
    <text evidence="11">Catalyzes the NAD(P)H-dependent reduction of dihydroxyacetonephosphate (DHAP or glycerone phosphate) to glycerol 1-phosphate (G1P). The G1P thus generated is used as the glycerophosphate backbone of phospholipids in the cellular membranes of Archaea.</text>
</comment>